<dbReference type="Gene3D" id="3.90.1410.10">
    <property type="entry name" value="set domain protein methyltransferase, domain 1"/>
    <property type="match status" value="1"/>
</dbReference>
<gene>
    <name evidence="2" type="ORF">AK812_SmicGene31146</name>
</gene>
<evidence type="ECO:0000313" key="3">
    <source>
        <dbReference type="Proteomes" id="UP000186817"/>
    </source>
</evidence>
<dbReference type="EMBL" id="LSRX01000852">
    <property type="protein sequence ID" value="OLP87611.1"/>
    <property type="molecule type" value="Genomic_DNA"/>
</dbReference>
<comment type="caution">
    <text evidence="2">The sequence shown here is derived from an EMBL/GenBank/DDBJ whole genome shotgun (WGS) entry which is preliminary data.</text>
</comment>
<sequence length="555" mass="60775">MNFVKAGAAPQAVLSNPGCQNKRVVDTRPGLFPPRGRGKTPSCFVPLSLAAGLLPVGHKHGHRHSHRQRHGRYRRPLTAVPSQSFEEFGVEEASASEVAEWESEKAIEAAEEAEERATDPEGPGELDLARLRIWARSNKLCKVHPAIVVQNSSLVVSAKIEKDSPLVGLMPEALLFAGEASENADKVAAALALAWRMLMERGLVKRTKLEAGPWPVQYLMALPRQPAQPVLWLQSLVAELQDAEMQKEVEALSACAHSWLSRRCERDGIDPKKLRKQFFQCFAAALGRATLVDGKWVLVPLVDSLDVPGISTNANRPVQANCRLELEDIGEGRQLLMLVTTRTIEEGELLVREVSAKASQMLLEYGTVIEDLGTETEISVKAYLTESAGPRVTAVQRTVKDAMPGRLFGDVIVKGLVRPFARFEGEGGTRMDDLAAAIGTTFLKTSLVLSVANLEEVETLEDEQVGDRFVALAGEEKRTCLQALLGLLQSCLGEFQTTVAEDERLQTSVKGCRLLAVAFRRQRKQALRQLVEEVKEAADKAQDSSGLPFAVMGKR</sequence>
<accession>A0A1Q9CXH6</accession>
<feature type="region of interest" description="Disordered" evidence="1">
    <location>
        <begin position="1"/>
        <end position="37"/>
    </location>
</feature>
<feature type="compositionally biased region" description="Basic residues" evidence="1">
    <location>
        <begin position="57"/>
        <end position="75"/>
    </location>
</feature>
<dbReference type="OrthoDB" id="430509at2759"/>
<evidence type="ECO:0000313" key="2">
    <source>
        <dbReference type="EMBL" id="OLP87611.1"/>
    </source>
</evidence>
<dbReference type="Gene3D" id="3.90.1420.10">
    <property type="entry name" value="Rubisco LSMT, substrate-binding domain"/>
    <property type="match status" value="1"/>
</dbReference>
<dbReference type="SUPFAM" id="SSF81822">
    <property type="entry name" value="RuBisCo LSMT C-terminal, substrate-binding domain"/>
    <property type="match status" value="1"/>
</dbReference>
<dbReference type="Proteomes" id="UP000186817">
    <property type="component" value="Unassembled WGS sequence"/>
</dbReference>
<dbReference type="InterPro" id="IPR036464">
    <property type="entry name" value="Rubisco_LSMT_subst-bd_sf"/>
</dbReference>
<protein>
    <submittedName>
        <fullName evidence="2">Uncharacterized protein</fullName>
    </submittedName>
</protein>
<keyword evidence="3" id="KW-1185">Reference proteome</keyword>
<proteinExistence type="predicted"/>
<organism evidence="2 3">
    <name type="scientific">Symbiodinium microadriaticum</name>
    <name type="common">Dinoflagellate</name>
    <name type="synonym">Zooxanthella microadriatica</name>
    <dbReference type="NCBI Taxonomy" id="2951"/>
    <lineage>
        <taxon>Eukaryota</taxon>
        <taxon>Sar</taxon>
        <taxon>Alveolata</taxon>
        <taxon>Dinophyceae</taxon>
        <taxon>Suessiales</taxon>
        <taxon>Symbiodiniaceae</taxon>
        <taxon>Symbiodinium</taxon>
    </lineage>
</organism>
<evidence type="ECO:0000256" key="1">
    <source>
        <dbReference type="SAM" id="MobiDB-lite"/>
    </source>
</evidence>
<name>A0A1Q9CXH6_SYMMI</name>
<feature type="region of interest" description="Disordered" evidence="1">
    <location>
        <begin position="57"/>
        <end position="76"/>
    </location>
</feature>
<reference evidence="2 3" key="1">
    <citation type="submission" date="2016-02" db="EMBL/GenBank/DDBJ databases">
        <title>Genome analysis of coral dinoflagellate symbionts highlights evolutionary adaptations to a symbiotic lifestyle.</title>
        <authorList>
            <person name="Aranda M."/>
            <person name="Li Y."/>
            <person name="Liew Y.J."/>
            <person name="Baumgarten S."/>
            <person name="Simakov O."/>
            <person name="Wilson M."/>
            <person name="Piel J."/>
            <person name="Ashoor H."/>
            <person name="Bougouffa S."/>
            <person name="Bajic V.B."/>
            <person name="Ryu T."/>
            <person name="Ravasi T."/>
            <person name="Bayer T."/>
            <person name="Micklem G."/>
            <person name="Kim H."/>
            <person name="Bhak J."/>
            <person name="Lajeunesse T.C."/>
            <person name="Voolstra C.R."/>
        </authorList>
    </citation>
    <scope>NUCLEOTIDE SEQUENCE [LARGE SCALE GENOMIC DNA]</scope>
    <source>
        <strain evidence="2 3">CCMP2467</strain>
    </source>
</reference>
<dbReference type="AlphaFoldDB" id="A0A1Q9CXH6"/>